<organism evidence="1 2">
    <name type="scientific">Demequina lignilytica</name>
    <dbReference type="NCBI Taxonomy" id="3051663"/>
    <lineage>
        <taxon>Bacteria</taxon>
        <taxon>Bacillati</taxon>
        <taxon>Actinomycetota</taxon>
        <taxon>Actinomycetes</taxon>
        <taxon>Micrococcales</taxon>
        <taxon>Demequinaceae</taxon>
        <taxon>Demequina</taxon>
    </lineage>
</organism>
<accession>A0AAW7M624</accession>
<gene>
    <name evidence="1" type="ORF">QQX10_10610</name>
</gene>
<sequence length="145" mass="16115">MTARDRVDLRVEPGLYELVNRTGTQYYVDARRGKQMQYLRRPRGEHNALRLDGVWQPLLTVLCLPRSHTAQAPAGPSLVEVRIRPWLLDVGHAHLFVTHLSKPGPGPSRAYGVKATPAVSINAIDKLPALAQLLLDIAEAHSEDE</sequence>
<proteinExistence type="predicted"/>
<dbReference type="RefSeq" id="WP_301120713.1">
    <property type="nucleotide sequence ID" value="NZ_JAUHPX010000006.1"/>
</dbReference>
<reference evidence="1" key="1">
    <citation type="submission" date="2023-06" db="EMBL/GenBank/DDBJ databases">
        <title>Sysu t00039.</title>
        <authorList>
            <person name="Gao L."/>
            <person name="Fang B.-Z."/>
            <person name="Li W.-J."/>
        </authorList>
    </citation>
    <scope>NUCLEOTIDE SEQUENCE</scope>
    <source>
        <strain evidence="1">SYSU T00039</strain>
    </source>
</reference>
<comment type="caution">
    <text evidence="1">The sequence shown here is derived from an EMBL/GenBank/DDBJ whole genome shotgun (WGS) entry which is preliminary data.</text>
</comment>
<dbReference type="AlphaFoldDB" id="A0AAW7M624"/>
<evidence type="ECO:0000313" key="1">
    <source>
        <dbReference type="EMBL" id="MDN4488618.1"/>
    </source>
</evidence>
<dbReference type="EMBL" id="JAUHPX010000006">
    <property type="protein sequence ID" value="MDN4488618.1"/>
    <property type="molecule type" value="Genomic_DNA"/>
</dbReference>
<dbReference type="Proteomes" id="UP001172737">
    <property type="component" value="Unassembled WGS sequence"/>
</dbReference>
<evidence type="ECO:0000313" key="2">
    <source>
        <dbReference type="Proteomes" id="UP001172737"/>
    </source>
</evidence>
<keyword evidence="2" id="KW-1185">Reference proteome</keyword>
<protein>
    <submittedName>
        <fullName evidence="1">Uncharacterized protein</fullName>
    </submittedName>
</protein>
<name>A0AAW7M624_9MICO</name>